<evidence type="ECO:0000313" key="11">
    <source>
        <dbReference type="EMBL" id="OGY90529.1"/>
    </source>
</evidence>
<dbReference type="PRINTS" id="PR00986">
    <property type="entry name" value="TRNASYNTHVAL"/>
</dbReference>
<evidence type="ECO:0000313" key="12">
    <source>
        <dbReference type="Proteomes" id="UP000178248"/>
    </source>
</evidence>
<dbReference type="InterPro" id="IPR013155">
    <property type="entry name" value="M/V/L/I-tRNA-synth_anticd-bd"/>
</dbReference>
<keyword evidence="8" id="KW-0175">Coiled coil</keyword>
<organism evidence="11 12">
    <name type="scientific">Candidatus Komeilibacteria bacterium RIFCSPLOWO2_01_FULL_52_15</name>
    <dbReference type="NCBI Taxonomy" id="1798551"/>
    <lineage>
        <taxon>Bacteria</taxon>
        <taxon>Candidatus Komeiliibacteriota</taxon>
    </lineage>
</organism>
<dbReference type="InterPro" id="IPR033705">
    <property type="entry name" value="Anticodon_Ia_Val"/>
</dbReference>
<feature type="domain" description="Aminoacyl-tRNA synthetase class Ia" evidence="9">
    <location>
        <begin position="20"/>
        <end position="441"/>
    </location>
</feature>
<keyword evidence="1 8" id="KW-0963">Cytoplasm</keyword>
<dbReference type="InterPro" id="IPR010978">
    <property type="entry name" value="tRNA-bd_arm"/>
</dbReference>
<dbReference type="CDD" id="cd07962">
    <property type="entry name" value="Anticodon_Ia_Val"/>
    <property type="match status" value="1"/>
</dbReference>
<sequence length="1007" mass="115772">MDISKVLPKAYEPGSYERDVYAAWESSGFFNPDALGKRFPDGNRRSNRPYCIVMPPPNTTGRLHLGHASSNAYEDILIRYKRMQGYAALYLPGTDHAAIATQNKVEKILATEGLTRQKLGREKFLDRVRTYVQGSQGDIKEQIRRVGASCDWSREAYTFDEVSSRVVNEVFARMYRDRLIYRGDRIVNWCVRCASTLADDEVEYVTKKTPFYYLKYGPVTIATARPETKFLDKVIVVHPDDKRYKKLIGKAFDVPWIEGTVRANVIADPIIDPALGTGAMTITPAHSFEDFELAKKHGIEIVQIIDTNGKLTSAAGSMAGMIVAQAREAVVKRLTEKKLIEKIDTDYEHNLSVCYRCGTPIEPLVSKQWFVAVNKKIPGKGASLKELALKFVAGEEIGIIPERFTKVYFHWMENLHDWCISRQIWWGHRIPVWYRKGQELNVGSEKLWDMKIYGKDIFDGIANGTKKIEVRAGRERGEGKYWGDFKPGDSIEFRLADEKTDAPFSGVAPVRKQVRKVMRFDSLEQLLKVYPAEYDYPGHTKQDLRKWWQSKPAMWERIQKYGVWAIELSDIQRTDKKDDLYVGTTPPEDGEWEQDPDTLDTWFSSATWTFSTLLDRDFKKYKDFRQWLSRSPDLKKFHPTAVLETGYDILFFWIARMILVTSYVVGEKPFSHVYLHGMIRDKEGRKMSKSLDNGIDPIDMIQKYGADALRLSLIVGSAPGQDIRVYDEKIAGYRNFVNKLWNIGRFIFTTVEKIETIPGRPRAETVPEQWILARLDETVGAVSLQLDTWQFSLAGETLYQFTRQDFADWYIEIAKIERQSSPESKRRTDRILLYLVDQVLRLWHPFAPYITEVLWRSFNEDAMLMIQQWPEASRRKPHAVLTELFGELQGIVTTIRNIRAENKVLADRILPVQITWAPLQAFIPVIERLGRCHLAETIANGRKITAVGFTIVADVTMPMSNKKRKELAAYVSQLEKKLLDEKFVKNAPPRVVAAEQKKLADAKAKLT</sequence>
<dbReference type="InterPro" id="IPR002303">
    <property type="entry name" value="Valyl-tRNA_ligase"/>
</dbReference>
<dbReference type="CDD" id="cd00817">
    <property type="entry name" value="ValRS_core"/>
    <property type="match status" value="1"/>
</dbReference>
<accession>A0A1G2BPI1</accession>
<gene>
    <name evidence="8" type="primary">valS</name>
    <name evidence="11" type="ORF">A3B30_03690</name>
</gene>
<evidence type="ECO:0000256" key="4">
    <source>
        <dbReference type="ARBA" id="ARBA00022840"/>
    </source>
</evidence>
<comment type="domain">
    <text evidence="8">ValRS has two distinct active sites: one for aminoacylation and one for editing. The misactivated threonine is translocated from the active site to the editing site.</text>
</comment>
<feature type="binding site" evidence="8">
    <location>
        <position position="689"/>
    </location>
    <ligand>
        <name>ATP</name>
        <dbReference type="ChEBI" id="CHEBI:30616"/>
    </ligand>
</feature>
<dbReference type="InterPro" id="IPR002300">
    <property type="entry name" value="aa-tRNA-synth_Ia"/>
</dbReference>
<proteinExistence type="inferred from homology"/>
<dbReference type="Pfam" id="PF08264">
    <property type="entry name" value="Anticodon_1"/>
    <property type="match status" value="1"/>
</dbReference>
<evidence type="ECO:0000256" key="3">
    <source>
        <dbReference type="ARBA" id="ARBA00022741"/>
    </source>
</evidence>
<evidence type="ECO:0000259" key="10">
    <source>
        <dbReference type="Pfam" id="PF08264"/>
    </source>
</evidence>
<evidence type="ECO:0000256" key="6">
    <source>
        <dbReference type="ARBA" id="ARBA00023146"/>
    </source>
</evidence>
<name>A0A1G2BPI1_9BACT</name>
<dbReference type="SUPFAM" id="SSF52374">
    <property type="entry name" value="Nucleotidylyl transferase"/>
    <property type="match status" value="1"/>
</dbReference>
<dbReference type="SUPFAM" id="SSF50677">
    <property type="entry name" value="ValRS/IleRS/LeuRS editing domain"/>
    <property type="match status" value="1"/>
</dbReference>
<keyword evidence="2 8" id="KW-0436">Ligase</keyword>
<dbReference type="InterPro" id="IPR015947">
    <property type="entry name" value="PUA-like_sf"/>
</dbReference>
<dbReference type="GO" id="GO:0002161">
    <property type="term" value="F:aminoacyl-tRNA deacylase activity"/>
    <property type="evidence" value="ECO:0007669"/>
    <property type="project" value="InterPro"/>
</dbReference>
<evidence type="ECO:0000259" key="9">
    <source>
        <dbReference type="Pfam" id="PF00133"/>
    </source>
</evidence>
<dbReference type="Gene3D" id="3.40.50.620">
    <property type="entry name" value="HUPs"/>
    <property type="match status" value="3"/>
</dbReference>
<evidence type="ECO:0000256" key="5">
    <source>
        <dbReference type="ARBA" id="ARBA00022917"/>
    </source>
</evidence>
<comment type="similarity">
    <text evidence="8">Belongs to the class-I aminoacyl-tRNA synthetase family. ValS type 1 subfamily.</text>
</comment>
<dbReference type="SUPFAM" id="SSF46589">
    <property type="entry name" value="tRNA-binding arm"/>
    <property type="match status" value="1"/>
</dbReference>
<comment type="subunit">
    <text evidence="8">Monomer.</text>
</comment>
<dbReference type="InterPro" id="IPR037118">
    <property type="entry name" value="Val-tRNA_synth_C_sf"/>
</dbReference>
<comment type="subcellular location">
    <subcellularLocation>
        <location evidence="8">Cytoplasm</location>
    </subcellularLocation>
</comment>
<dbReference type="SUPFAM" id="SSF47323">
    <property type="entry name" value="Anticodon-binding domain of a subclass of class I aminoacyl-tRNA synthetases"/>
    <property type="match status" value="1"/>
</dbReference>
<reference evidence="11 12" key="1">
    <citation type="journal article" date="2016" name="Nat. Commun.">
        <title>Thousands of microbial genomes shed light on interconnected biogeochemical processes in an aquifer system.</title>
        <authorList>
            <person name="Anantharaman K."/>
            <person name="Brown C.T."/>
            <person name="Hug L.A."/>
            <person name="Sharon I."/>
            <person name="Castelle C.J."/>
            <person name="Probst A.J."/>
            <person name="Thomas B.C."/>
            <person name="Singh A."/>
            <person name="Wilkins M.J."/>
            <person name="Karaoz U."/>
            <person name="Brodie E.L."/>
            <person name="Williams K.H."/>
            <person name="Hubbard S.S."/>
            <person name="Banfield J.F."/>
        </authorList>
    </citation>
    <scope>NUCLEOTIDE SEQUENCE [LARGE SCALE GENOMIC DNA]</scope>
</reference>
<dbReference type="Pfam" id="PF00133">
    <property type="entry name" value="tRNA-synt_1"/>
    <property type="match status" value="2"/>
</dbReference>
<dbReference type="EC" id="6.1.1.9" evidence="8"/>
<dbReference type="AlphaFoldDB" id="A0A1G2BPI1"/>
<keyword evidence="3 8" id="KW-0547">Nucleotide-binding</keyword>
<comment type="catalytic activity">
    <reaction evidence="7 8">
        <text>tRNA(Val) + L-valine + ATP = L-valyl-tRNA(Val) + AMP + diphosphate</text>
        <dbReference type="Rhea" id="RHEA:10704"/>
        <dbReference type="Rhea" id="RHEA-COMP:9672"/>
        <dbReference type="Rhea" id="RHEA-COMP:9708"/>
        <dbReference type="ChEBI" id="CHEBI:30616"/>
        <dbReference type="ChEBI" id="CHEBI:33019"/>
        <dbReference type="ChEBI" id="CHEBI:57762"/>
        <dbReference type="ChEBI" id="CHEBI:78442"/>
        <dbReference type="ChEBI" id="CHEBI:78537"/>
        <dbReference type="ChEBI" id="CHEBI:456215"/>
        <dbReference type="EC" id="6.1.1.9"/>
    </reaction>
</comment>
<dbReference type="InterPro" id="IPR009008">
    <property type="entry name" value="Val/Leu/Ile-tRNA-synth_edit"/>
</dbReference>
<dbReference type="Gene3D" id="1.10.730.10">
    <property type="entry name" value="Isoleucyl-tRNA Synthetase, Domain 1"/>
    <property type="match status" value="1"/>
</dbReference>
<comment type="function">
    <text evidence="8">Catalyzes the attachment of valine to tRNA(Val). As ValRS can inadvertently accommodate and process structurally similar amino acids such as threonine, to avoid such errors, it has a 'posttransfer' editing activity that hydrolyzes mischarged Thr-tRNA(Val) in a tRNA-dependent manner.</text>
</comment>
<dbReference type="Gene3D" id="1.10.287.380">
    <property type="entry name" value="Valyl-tRNA synthetase, C-terminal domain"/>
    <property type="match status" value="1"/>
</dbReference>
<feature type="domain" description="Methionyl/Valyl/Leucyl/Isoleucyl-tRNA synthetase anticodon-binding" evidence="10">
    <location>
        <begin position="768"/>
        <end position="907"/>
    </location>
</feature>
<dbReference type="GO" id="GO:0005829">
    <property type="term" value="C:cytosol"/>
    <property type="evidence" value="ECO:0007669"/>
    <property type="project" value="TreeGrafter"/>
</dbReference>
<feature type="short sequence motif" description="'KMSKS' region" evidence="8">
    <location>
        <begin position="686"/>
        <end position="690"/>
    </location>
</feature>
<evidence type="ECO:0000256" key="1">
    <source>
        <dbReference type="ARBA" id="ARBA00022490"/>
    </source>
</evidence>
<dbReference type="EMBL" id="MHKM01000045">
    <property type="protein sequence ID" value="OGY90529.1"/>
    <property type="molecule type" value="Genomic_DNA"/>
</dbReference>
<keyword evidence="5 8" id="KW-0648">Protein biosynthesis</keyword>
<dbReference type="SUPFAM" id="SSF88697">
    <property type="entry name" value="PUA domain-like"/>
    <property type="match status" value="1"/>
</dbReference>
<dbReference type="InterPro" id="IPR014729">
    <property type="entry name" value="Rossmann-like_a/b/a_fold"/>
</dbReference>
<evidence type="ECO:0000256" key="8">
    <source>
        <dbReference type="HAMAP-Rule" id="MF_02004"/>
    </source>
</evidence>
<dbReference type="InterPro" id="IPR009080">
    <property type="entry name" value="tRNAsynth_Ia_anticodon-bd"/>
</dbReference>
<dbReference type="PROSITE" id="PS00178">
    <property type="entry name" value="AA_TRNA_LIGASE_I"/>
    <property type="match status" value="1"/>
</dbReference>
<dbReference type="GO" id="GO:0006438">
    <property type="term" value="P:valyl-tRNA aminoacylation"/>
    <property type="evidence" value="ECO:0007669"/>
    <property type="project" value="UniProtKB-UniRule"/>
</dbReference>
<dbReference type="PANTHER" id="PTHR11946">
    <property type="entry name" value="VALYL-TRNA SYNTHETASES"/>
    <property type="match status" value="1"/>
</dbReference>
<keyword evidence="4 8" id="KW-0067">ATP-binding</keyword>
<evidence type="ECO:0000256" key="7">
    <source>
        <dbReference type="ARBA" id="ARBA00047552"/>
    </source>
</evidence>
<dbReference type="HAMAP" id="MF_02004">
    <property type="entry name" value="Val_tRNA_synth_type1"/>
    <property type="match status" value="1"/>
</dbReference>
<comment type="caution">
    <text evidence="8">Lacks conserved residue(s) required for the propagation of feature annotation.</text>
</comment>
<evidence type="ECO:0000256" key="2">
    <source>
        <dbReference type="ARBA" id="ARBA00022598"/>
    </source>
</evidence>
<keyword evidence="6 8" id="KW-0030">Aminoacyl-tRNA synthetase</keyword>
<protein>
    <recommendedName>
        <fullName evidence="8">Valine--tRNA ligase</fullName>
        <ecNumber evidence="8">6.1.1.9</ecNumber>
    </recommendedName>
    <alternativeName>
        <fullName evidence="8">Valyl-tRNA synthetase</fullName>
        <shortName evidence="8">ValRS</shortName>
    </alternativeName>
</protein>
<dbReference type="STRING" id="1798551.A3B30_03690"/>
<dbReference type="PANTHER" id="PTHR11946:SF93">
    <property type="entry name" value="VALINE--TRNA LIGASE, CHLOROPLASTIC_MITOCHONDRIAL 2"/>
    <property type="match status" value="1"/>
</dbReference>
<dbReference type="Proteomes" id="UP000178248">
    <property type="component" value="Unassembled WGS sequence"/>
</dbReference>
<feature type="domain" description="Aminoacyl-tRNA synthetase class Ia" evidence="9">
    <location>
        <begin position="579"/>
        <end position="725"/>
    </location>
</feature>
<comment type="caution">
    <text evidence="11">The sequence shown here is derived from an EMBL/GenBank/DDBJ whole genome shotgun (WGS) entry which is preliminary data.</text>
</comment>
<dbReference type="InterPro" id="IPR001412">
    <property type="entry name" value="aa-tRNA-synth_I_CS"/>
</dbReference>
<comment type="domain">
    <text evidence="8">The C-terminal coiled-coil domain is crucial for aminoacylation activity.</text>
</comment>
<dbReference type="GO" id="GO:0004832">
    <property type="term" value="F:valine-tRNA ligase activity"/>
    <property type="evidence" value="ECO:0007669"/>
    <property type="project" value="UniProtKB-UniRule"/>
</dbReference>
<dbReference type="GO" id="GO:0005524">
    <property type="term" value="F:ATP binding"/>
    <property type="evidence" value="ECO:0007669"/>
    <property type="project" value="UniProtKB-UniRule"/>
</dbReference>